<dbReference type="Pfam" id="PF00460">
    <property type="entry name" value="Flg_bb_rod"/>
    <property type="match status" value="1"/>
</dbReference>
<name>A0A841RLH4_9BACI</name>
<dbReference type="InterPro" id="IPR020013">
    <property type="entry name" value="Flagellar_FlgE/F/G"/>
</dbReference>
<dbReference type="RefSeq" id="WP_184249124.1">
    <property type="nucleotide sequence ID" value="NZ_BAAACU010000006.1"/>
</dbReference>
<dbReference type="PANTHER" id="PTHR30435">
    <property type="entry name" value="FLAGELLAR PROTEIN"/>
    <property type="match status" value="1"/>
</dbReference>
<keyword evidence="6" id="KW-0282">Flagellum</keyword>
<gene>
    <name evidence="6" type="ORF">GGQ92_002435</name>
</gene>
<feature type="domain" description="Flagellar basal body rod protein N-terminal" evidence="3">
    <location>
        <begin position="8"/>
        <end position="35"/>
    </location>
</feature>
<accession>A0A841RLH4</accession>
<dbReference type="AlphaFoldDB" id="A0A841RLH4"/>
<reference evidence="6 7" key="1">
    <citation type="submission" date="2020-08" db="EMBL/GenBank/DDBJ databases">
        <title>Genomic Encyclopedia of Type Strains, Phase IV (KMG-IV): sequencing the most valuable type-strain genomes for metagenomic binning, comparative biology and taxonomic classification.</title>
        <authorList>
            <person name="Goeker M."/>
        </authorList>
    </citation>
    <scope>NUCLEOTIDE SEQUENCE [LARGE SCALE GENOMIC DNA]</scope>
    <source>
        <strain evidence="6 7">DSM 11805</strain>
    </source>
</reference>
<comment type="caution">
    <text evidence="6">The sequence shown here is derived from an EMBL/GenBank/DDBJ whole genome shotgun (WGS) entry which is preliminary data.</text>
</comment>
<comment type="subcellular location">
    <subcellularLocation>
        <location evidence="2">Bacterial flagellum basal body</location>
    </subcellularLocation>
</comment>
<comment type="similarity">
    <text evidence="1 2">Belongs to the flagella basal body rod proteins family.</text>
</comment>
<evidence type="ECO:0000259" key="3">
    <source>
        <dbReference type="Pfam" id="PF00460"/>
    </source>
</evidence>
<evidence type="ECO:0000259" key="4">
    <source>
        <dbReference type="Pfam" id="PF06429"/>
    </source>
</evidence>
<dbReference type="InterPro" id="IPR053967">
    <property type="entry name" value="LlgE_F_G-like_D1"/>
</dbReference>
<dbReference type="Pfam" id="PF22692">
    <property type="entry name" value="LlgE_F_G_D1"/>
    <property type="match status" value="1"/>
</dbReference>
<dbReference type="InterPro" id="IPR001444">
    <property type="entry name" value="Flag_bb_rod_N"/>
</dbReference>
<dbReference type="PANTHER" id="PTHR30435:SF19">
    <property type="entry name" value="FLAGELLAR BASAL-BODY ROD PROTEIN FLGG"/>
    <property type="match status" value="1"/>
</dbReference>
<feature type="domain" description="Flagellar hook protein FlgE/F/G-like D1" evidence="5">
    <location>
        <begin position="101"/>
        <end position="168"/>
    </location>
</feature>
<dbReference type="InterPro" id="IPR019776">
    <property type="entry name" value="Flagellar_basal_body_rod_CS"/>
</dbReference>
<dbReference type="InterPro" id="IPR037925">
    <property type="entry name" value="FlgE/F/G-like"/>
</dbReference>
<protein>
    <submittedName>
        <fullName evidence="6">Flagellar basal-body rod protein FlgG</fullName>
    </submittedName>
</protein>
<evidence type="ECO:0000256" key="1">
    <source>
        <dbReference type="ARBA" id="ARBA00009677"/>
    </source>
</evidence>
<feature type="domain" description="Flagellar basal-body/hook protein C-terminal" evidence="4">
    <location>
        <begin position="229"/>
        <end position="273"/>
    </location>
</feature>
<evidence type="ECO:0000256" key="2">
    <source>
        <dbReference type="RuleBase" id="RU362116"/>
    </source>
</evidence>
<dbReference type="GO" id="GO:0009425">
    <property type="term" value="C:bacterial-type flagellum basal body"/>
    <property type="evidence" value="ECO:0007669"/>
    <property type="project" value="UniProtKB-SubCell"/>
</dbReference>
<dbReference type="InterPro" id="IPR010930">
    <property type="entry name" value="Flg_bb/hook_C_dom"/>
</dbReference>
<evidence type="ECO:0000259" key="5">
    <source>
        <dbReference type="Pfam" id="PF22692"/>
    </source>
</evidence>
<dbReference type="PROSITE" id="PS00588">
    <property type="entry name" value="FLAGELLA_BB_ROD"/>
    <property type="match status" value="1"/>
</dbReference>
<evidence type="ECO:0000313" key="7">
    <source>
        <dbReference type="Proteomes" id="UP000572212"/>
    </source>
</evidence>
<dbReference type="SUPFAM" id="SSF117143">
    <property type="entry name" value="Flagellar hook protein flgE"/>
    <property type="match status" value="1"/>
</dbReference>
<dbReference type="GO" id="GO:0071978">
    <property type="term" value="P:bacterial-type flagellum-dependent swarming motility"/>
    <property type="evidence" value="ECO:0007669"/>
    <property type="project" value="TreeGrafter"/>
</dbReference>
<dbReference type="Pfam" id="PF06429">
    <property type="entry name" value="Flg_bbr_C"/>
    <property type="match status" value="1"/>
</dbReference>
<dbReference type="EMBL" id="JACHON010000014">
    <property type="protein sequence ID" value="MBB6513621.1"/>
    <property type="molecule type" value="Genomic_DNA"/>
</dbReference>
<dbReference type="NCBIfam" id="TIGR03506">
    <property type="entry name" value="FlgEFG_subfam"/>
    <property type="match status" value="1"/>
</dbReference>
<keyword evidence="6" id="KW-0969">Cilium</keyword>
<organism evidence="6 7">
    <name type="scientific">Gracilibacillus halotolerans</name>
    <dbReference type="NCBI Taxonomy" id="74386"/>
    <lineage>
        <taxon>Bacteria</taxon>
        <taxon>Bacillati</taxon>
        <taxon>Bacillota</taxon>
        <taxon>Bacilli</taxon>
        <taxon>Bacillales</taxon>
        <taxon>Bacillaceae</taxon>
        <taxon>Gracilibacillus</taxon>
    </lineage>
</organism>
<evidence type="ECO:0000313" key="6">
    <source>
        <dbReference type="EMBL" id="MBB6513621.1"/>
    </source>
</evidence>
<keyword evidence="6" id="KW-0966">Cell projection</keyword>
<keyword evidence="7" id="KW-1185">Reference proteome</keyword>
<proteinExistence type="inferred from homology"/>
<keyword evidence="2" id="KW-0975">Bacterial flagellum</keyword>
<dbReference type="Proteomes" id="UP000572212">
    <property type="component" value="Unassembled WGS sequence"/>
</dbReference>
<sequence length="274" mass="30244">MSRMSLQAASTMNQLQHRLDTIGNNIANVNTHGFKTKDTQFSSLLKQQFNHDENQVNLPRHTPDGVRVGTGARLGHTNINLRQGSIQETGRALDVALQNANQFFQVMVNENGVNEVRYTRSGNFYLNEVGNGMLMLVNSNGHPVVGDNGQIIIQENMDELFINENGELVTMRNGNQQIEGRIAVVESIRPRSMEAAGENLFRISQETLDTYGLGGIINDVAAANTQIKGGALEASNVDMAKQMADMMETQRAYQFNARTISMADQMSGLINSLR</sequence>